<dbReference type="EMBL" id="JAUTDP010000004">
    <property type="protein sequence ID" value="KAK3399590.1"/>
    <property type="molecule type" value="Genomic_DNA"/>
</dbReference>
<feature type="compositionally biased region" description="Low complexity" evidence="1">
    <location>
        <begin position="799"/>
        <end position="813"/>
    </location>
</feature>
<organism evidence="2 3">
    <name type="scientific">Sordaria brevicollis</name>
    <dbReference type="NCBI Taxonomy" id="83679"/>
    <lineage>
        <taxon>Eukaryota</taxon>
        <taxon>Fungi</taxon>
        <taxon>Dikarya</taxon>
        <taxon>Ascomycota</taxon>
        <taxon>Pezizomycotina</taxon>
        <taxon>Sordariomycetes</taxon>
        <taxon>Sordariomycetidae</taxon>
        <taxon>Sordariales</taxon>
        <taxon>Sordariaceae</taxon>
        <taxon>Sordaria</taxon>
    </lineage>
</organism>
<feature type="region of interest" description="Disordered" evidence="1">
    <location>
        <begin position="383"/>
        <end position="412"/>
    </location>
</feature>
<evidence type="ECO:0000313" key="3">
    <source>
        <dbReference type="Proteomes" id="UP001281003"/>
    </source>
</evidence>
<feature type="compositionally biased region" description="Polar residues" evidence="1">
    <location>
        <begin position="541"/>
        <end position="558"/>
    </location>
</feature>
<name>A0AAE0PGM6_SORBR</name>
<evidence type="ECO:0000256" key="1">
    <source>
        <dbReference type="SAM" id="MobiDB-lite"/>
    </source>
</evidence>
<proteinExistence type="predicted"/>
<feature type="region of interest" description="Disordered" evidence="1">
    <location>
        <begin position="744"/>
        <end position="870"/>
    </location>
</feature>
<feature type="region of interest" description="Disordered" evidence="1">
    <location>
        <begin position="1"/>
        <end position="45"/>
    </location>
</feature>
<feature type="compositionally biased region" description="Low complexity" evidence="1">
    <location>
        <begin position="521"/>
        <end position="535"/>
    </location>
</feature>
<feature type="compositionally biased region" description="Basic residues" evidence="1">
    <location>
        <begin position="101"/>
        <end position="113"/>
    </location>
</feature>
<feature type="compositionally biased region" description="Polar residues" evidence="1">
    <location>
        <begin position="168"/>
        <end position="177"/>
    </location>
</feature>
<sequence>MKTDPQYLEKRRLDMKEWRQKKQETDPQLRENYNQRRKDGRRGTKARVELLTQDLRVDGQLPEHQLAELQKLQQRDEQRKLRLREYSRRWRQMNPQSKEKYRQRRRERNRLRKQREMAEKQVQAQDEVPAQDLDCDRVSPKAAHDLPSSTKVSDSESQKHSEVAEDSFASSTLQDGTKCQDVAKDTDSNDNLASSHTLATLQGSSPSVVDESQSKDHTPTAKSLTSPMAEEVQKENRRRQKLESLHRCRQRNQWWQQVYDLNQTTADTDMGVLTCFDFDAAAAAVGGGGGGGVEEAAVPVAPVLAQTEPQLAAQNHWSYADKQTTYHNGVQQHPGQHVDQVSDKADLGSLSCFDFDAAAALAAAVAAAGGSGVEEAAVDPVLAQQQPPPPPQQTQIQPLPLEMPQPGLTGPQALSHTELHLAWDQLPPQQQPAGLELQRQQGWLESQVWQEQRREQEQRWQERWQKQQREQQRRRQQARLCYRRNRKREKQVQDQLLAQYLKDNYFPRPPADHGILEEHQVQVQQQPQQPDQIQPQPQPQSKANLTSSHNTSSIGSLTQLQLAPDQELQQQQQQARMEDPDRRLKQRQNLQQWRQKQREKDPNWRVNRRPKRMRQVVSTVQIEIPGGGDVGGGQLLADSLSLSPSWVTGTAATAETETGIQYDAGNEDDGSMSMDFLDLGLGFDMEVGLGPAGGGLGGAVCDGGGDADGCSDEVVIKVEPEAETEAEASSTVIVHPVERNRLGLQTPVTPPQVPPPRYPTTLGLQTPPPLTPIQIKVELGTPITGGSPASDSDSDSDSDSSISDGDTDSSISDSDSDSGFESDSSSTSGHSSDLSDSLSPGSTLIKVEREMELELDTSVTGVSLIKTERL</sequence>
<feature type="compositionally biased region" description="Basic and acidic residues" evidence="1">
    <location>
        <begin position="134"/>
        <end position="144"/>
    </location>
</feature>
<keyword evidence="3" id="KW-1185">Reference proteome</keyword>
<reference evidence="2" key="2">
    <citation type="submission" date="2023-07" db="EMBL/GenBank/DDBJ databases">
        <authorList>
            <consortium name="Lawrence Berkeley National Laboratory"/>
            <person name="Haridas S."/>
            <person name="Hensen N."/>
            <person name="Bonometti L."/>
            <person name="Westerberg I."/>
            <person name="Brannstrom I.O."/>
            <person name="Guillou S."/>
            <person name="Cros-Aarteil S."/>
            <person name="Calhoun S."/>
            <person name="Kuo A."/>
            <person name="Mondo S."/>
            <person name="Pangilinan J."/>
            <person name="Riley R."/>
            <person name="LaButti K."/>
            <person name="Andreopoulos B."/>
            <person name="Lipzen A."/>
            <person name="Chen C."/>
            <person name="Yanf M."/>
            <person name="Daum C."/>
            <person name="Ng V."/>
            <person name="Clum A."/>
            <person name="Steindorff A."/>
            <person name="Ohm R."/>
            <person name="Martin F."/>
            <person name="Silar P."/>
            <person name="Natvig D."/>
            <person name="Lalanne C."/>
            <person name="Gautier V."/>
            <person name="Ament-velasquez S.L."/>
            <person name="Kruys A."/>
            <person name="Hutchinson M.I."/>
            <person name="Powell A.J."/>
            <person name="Barry K."/>
            <person name="Miller A.N."/>
            <person name="Grigoriev I.V."/>
            <person name="Debuchy R."/>
            <person name="Gladieux P."/>
            <person name="Thoren M.H."/>
            <person name="Johannesson H."/>
        </authorList>
    </citation>
    <scope>NUCLEOTIDE SEQUENCE</scope>
    <source>
        <strain evidence="2">FGSC 1904</strain>
    </source>
</reference>
<feature type="compositionally biased region" description="Basic and acidic residues" evidence="1">
    <location>
        <begin position="153"/>
        <end position="163"/>
    </location>
</feature>
<feature type="region of interest" description="Disordered" evidence="1">
    <location>
        <begin position="86"/>
        <end position="238"/>
    </location>
</feature>
<evidence type="ECO:0000313" key="2">
    <source>
        <dbReference type="EMBL" id="KAK3399590.1"/>
    </source>
</evidence>
<feature type="compositionally biased region" description="Basic and acidic residues" evidence="1">
    <location>
        <begin position="1"/>
        <end position="37"/>
    </location>
</feature>
<feature type="compositionally biased region" description="Pro residues" evidence="1">
    <location>
        <begin position="748"/>
        <end position="758"/>
    </location>
</feature>
<feature type="compositionally biased region" description="Polar residues" evidence="1">
    <location>
        <begin position="189"/>
        <end position="211"/>
    </location>
</feature>
<reference evidence="2" key="1">
    <citation type="journal article" date="2023" name="Mol. Phylogenet. Evol.">
        <title>Genome-scale phylogeny and comparative genomics of the fungal order Sordariales.</title>
        <authorList>
            <person name="Hensen N."/>
            <person name="Bonometti L."/>
            <person name="Westerberg I."/>
            <person name="Brannstrom I.O."/>
            <person name="Guillou S."/>
            <person name="Cros-Aarteil S."/>
            <person name="Calhoun S."/>
            <person name="Haridas S."/>
            <person name="Kuo A."/>
            <person name="Mondo S."/>
            <person name="Pangilinan J."/>
            <person name="Riley R."/>
            <person name="LaButti K."/>
            <person name="Andreopoulos B."/>
            <person name="Lipzen A."/>
            <person name="Chen C."/>
            <person name="Yan M."/>
            <person name="Daum C."/>
            <person name="Ng V."/>
            <person name="Clum A."/>
            <person name="Steindorff A."/>
            <person name="Ohm R.A."/>
            <person name="Martin F."/>
            <person name="Silar P."/>
            <person name="Natvig D.O."/>
            <person name="Lalanne C."/>
            <person name="Gautier V."/>
            <person name="Ament-Velasquez S.L."/>
            <person name="Kruys A."/>
            <person name="Hutchinson M.I."/>
            <person name="Powell A.J."/>
            <person name="Barry K."/>
            <person name="Miller A.N."/>
            <person name="Grigoriev I.V."/>
            <person name="Debuchy R."/>
            <person name="Gladieux P."/>
            <person name="Hiltunen Thoren M."/>
            <person name="Johannesson H."/>
        </authorList>
    </citation>
    <scope>NUCLEOTIDE SEQUENCE</scope>
    <source>
        <strain evidence="2">FGSC 1904</strain>
    </source>
</reference>
<dbReference type="AlphaFoldDB" id="A0AAE0PGM6"/>
<protein>
    <submittedName>
        <fullName evidence="2">Uncharacterized protein</fullName>
    </submittedName>
</protein>
<accession>A0AAE0PGM6</accession>
<gene>
    <name evidence="2" type="ORF">B0T20DRAFT_406588</name>
</gene>
<dbReference type="Proteomes" id="UP001281003">
    <property type="component" value="Unassembled WGS sequence"/>
</dbReference>
<feature type="compositionally biased region" description="Low complexity" evidence="1">
    <location>
        <begin position="821"/>
        <end position="842"/>
    </location>
</feature>
<comment type="caution">
    <text evidence="2">The sequence shown here is derived from an EMBL/GenBank/DDBJ whole genome shotgun (WGS) entry which is preliminary data.</text>
</comment>
<feature type="compositionally biased region" description="Low complexity" evidence="1">
    <location>
        <begin position="559"/>
        <end position="574"/>
    </location>
</feature>
<feature type="region of interest" description="Disordered" evidence="1">
    <location>
        <begin position="520"/>
        <end position="611"/>
    </location>
</feature>